<evidence type="ECO:0008006" key="4">
    <source>
        <dbReference type="Google" id="ProtNLM"/>
    </source>
</evidence>
<gene>
    <name evidence="2" type="ORF">BD289DRAFT_428750</name>
</gene>
<dbReference type="EMBL" id="KZ678406">
    <property type="protein sequence ID" value="PSR92382.1"/>
    <property type="molecule type" value="Genomic_DNA"/>
</dbReference>
<protein>
    <recommendedName>
        <fullName evidence="4">Secreted protein</fullName>
    </recommendedName>
</protein>
<organism evidence="2 3">
    <name type="scientific">Coniella lustricola</name>
    <dbReference type="NCBI Taxonomy" id="2025994"/>
    <lineage>
        <taxon>Eukaryota</taxon>
        <taxon>Fungi</taxon>
        <taxon>Dikarya</taxon>
        <taxon>Ascomycota</taxon>
        <taxon>Pezizomycotina</taxon>
        <taxon>Sordariomycetes</taxon>
        <taxon>Sordariomycetidae</taxon>
        <taxon>Diaporthales</taxon>
        <taxon>Schizoparmaceae</taxon>
        <taxon>Coniella</taxon>
    </lineage>
</organism>
<feature type="chain" id="PRO_5015647270" description="Secreted protein" evidence="1">
    <location>
        <begin position="22"/>
        <end position="92"/>
    </location>
</feature>
<dbReference type="AlphaFoldDB" id="A0A2T3ADK3"/>
<keyword evidence="3" id="KW-1185">Reference proteome</keyword>
<proteinExistence type="predicted"/>
<evidence type="ECO:0000256" key="1">
    <source>
        <dbReference type="SAM" id="SignalP"/>
    </source>
</evidence>
<name>A0A2T3ADK3_9PEZI</name>
<dbReference type="InParanoid" id="A0A2T3ADK3"/>
<evidence type="ECO:0000313" key="3">
    <source>
        <dbReference type="Proteomes" id="UP000241462"/>
    </source>
</evidence>
<reference evidence="2 3" key="1">
    <citation type="journal article" date="2018" name="Mycol. Prog.">
        <title>Coniella lustricola, a new species from submerged detritus.</title>
        <authorList>
            <person name="Raudabaugh D.B."/>
            <person name="Iturriaga T."/>
            <person name="Carver A."/>
            <person name="Mondo S."/>
            <person name="Pangilinan J."/>
            <person name="Lipzen A."/>
            <person name="He G."/>
            <person name="Amirebrahimi M."/>
            <person name="Grigoriev I.V."/>
            <person name="Miller A.N."/>
        </authorList>
    </citation>
    <scope>NUCLEOTIDE SEQUENCE [LARGE SCALE GENOMIC DNA]</scope>
    <source>
        <strain evidence="2 3">B22-T-1</strain>
    </source>
</reference>
<feature type="signal peptide" evidence="1">
    <location>
        <begin position="1"/>
        <end position="21"/>
    </location>
</feature>
<keyword evidence="1" id="KW-0732">Signal</keyword>
<evidence type="ECO:0000313" key="2">
    <source>
        <dbReference type="EMBL" id="PSR92382.1"/>
    </source>
</evidence>
<accession>A0A2T3ADK3</accession>
<dbReference type="Proteomes" id="UP000241462">
    <property type="component" value="Unassembled WGS sequence"/>
</dbReference>
<sequence>MSHTNSFALFVLMHSFFFSRSDDGVPAYATNTGALDRHTKVQQKTVRPGPFHWSLHVEYTYMIVERLIRFSLHRFCLLVGWQRLCLILATNE</sequence>